<keyword evidence="1" id="KW-0472">Membrane</keyword>
<reference evidence="2" key="1">
    <citation type="submission" date="2021-10" db="EMBL/GenBank/DDBJ databases">
        <title>Loktanella gaetbuli sp. nov., isolated from a tidal flat.</title>
        <authorList>
            <person name="Park S."/>
            <person name="Yoon J.-H."/>
        </authorList>
    </citation>
    <scope>NUCLEOTIDE SEQUENCE</scope>
    <source>
        <strain evidence="2">TSTF-M6</strain>
    </source>
</reference>
<sequence>MSRDISLHTQVVGWLRILLPLGALILLSTLFLIARGDPAETEIPFAQIDAVADEQRIGAPRFTGLTDTGDSIALTATSAQPGATDPDLVDVTRPRLALDGLDGTSLRVTAGNGTMNTAAQQATLTGLARLDLSTGYAMETAGLNADLATGVITSDGALAIKAPYGDLTAGQARIQLSGNGQGTQLQFSDGVRLVFVPQQTGEE</sequence>
<evidence type="ECO:0000256" key="1">
    <source>
        <dbReference type="SAM" id="Phobius"/>
    </source>
</evidence>
<proteinExistence type="predicted"/>
<dbReference type="RefSeq" id="WP_226748053.1">
    <property type="nucleotide sequence ID" value="NZ_JAJATZ010000003.1"/>
</dbReference>
<dbReference type="Pfam" id="PF06835">
    <property type="entry name" value="LptC"/>
    <property type="match status" value="1"/>
</dbReference>
<dbReference type="InterPro" id="IPR010664">
    <property type="entry name" value="LipoPS_assembly_LptC-rel"/>
</dbReference>
<organism evidence="2 3">
    <name type="scientific">Loktanella gaetbuli</name>
    <dbReference type="NCBI Taxonomy" id="2881335"/>
    <lineage>
        <taxon>Bacteria</taxon>
        <taxon>Pseudomonadati</taxon>
        <taxon>Pseudomonadota</taxon>
        <taxon>Alphaproteobacteria</taxon>
        <taxon>Rhodobacterales</taxon>
        <taxon>Roseobacteraceae</taxon>
        <taxon>Loktanella</taxon>
    </lineage>
</organism>
<evidence type="ECO:0000313" key="3">
    <source>
        <dbReference type="Proteomes" id="UP001138961"/>
    </source>
</evidence>
<gene>
    <name evidence="2" type="ORF">LGQ03_08475</name>
</gene>
<evidence type="ECO:0008006" key="4">
    <source>
        <dbReference type="Google" id="ProtNLM"/>
    </source>
</evidence>
<comment type="caution">
    <text evidence="2">The sequence shown here is derived from an EMBL/GenBank/DDBJ whole genome shotgun (WGS) entry which is preliminary data.</text>
</comment>
<evidence type="ECO:0000313" key="2">
    <source>
        <dbReference type="EMBL" id="MCB5199275.1"/>
    </source>
</evidence>
<dbReference type="Proteomes" id="UP001138961">
    <property type="component" value="Unassembled WGS sequence"/>
</dbReference>
<feature type="transmembrane region" description="Helical" evidence="1">
    <location>
        <begin position="12"/>
        <end position="34"/>
    </location>
</feature>
<keyword evidence="1" id="KW-1133">Transmembrane helix</keyword>
<dbReference type="EMBL" id="JAJATZ010000003">
    <property type="protein sequence ID" value="MCB5199275.1"/>
    <property type="molecule type" value="Genomic_DNA"/>
</dbReference>
<keyword evidence="3" id="KW-1185">Reference proteome</keyword>
<name>A0ABS8BU72_9RHOB</name>
<protein>
    <recommendedName>
        <fullName evidence="4">Lipopolysaccharide export system protein LptC</fullName>
    </recommendedName>
</protein>
<accession>A0ABS8BU72</accession>
<keyword evidence="1" id="KW-0812">Transmembrane</keyword>